<evidence type="ECO:0000259" key="2">
    <source>
        <dbReference type="Pfam" id="PF01467"/>
    </source>
</evidence>
<dbReference type="Proteomes" id="UP000077671">
    <property type="component" value="Unassembled WGS sequence"/>
</dbReference>
<evidence type="ECO:0000313" key="5">
    <source>
        <dbReference type="Proteomes" id="UP000077671"/>
    </source>
</evidence>
<dbReference type="Proteomes" id="UP000836402">
    <property type="component" value="Unassembled WGS sequence"/>
</dbReference>
<dbReference type="Pfam" id="PF01467">
    <property type="entry name" value="CTP_transf_like"/>
    <property type="match status" value="1"/>
</dbReference>
<protein>
    <recommendedName>
        <fullName evidence="2">Cytidyltransferase-like domain-containing protein</fullName>
    </recommendedName>
</protein>
<gene>
    <name evidence="4" type="ORF">A4X03_0g5302</name>
    <name evidence="3" type="ORF">JKIAZH3_G8641</name>
</gene>
<proteinExistence type="predicted"/>
<evidence type="ECO:0000256" key="1">
    <source>
        <dbReference type="SAM" id="MobiDB-lite"/>
    </source>
</evidence>
<name>A0A177T9Q7_9BASI</name>
<reference evidence="4" key="2">
    <citation type="journal article" date="2019" name="IMA Fungus">
        <title>Genome sequencing and comparison of five Tilletia species to identify candidate genes for the detection of regulated species infecting wheat.</title>
        <authorList>
            <person name="Nguyen H.D.T."/>
            <person name="Sultana T."/>
            <person name="Kesanakurti P."/>
            <person name="Hambleton S."/>
        </authorList>
    </citation>
    <scope>NUCLEOTIDE SEQUENCE</scope>
    <source>
        <strain evidence="4">DAOMC 238032</strain>
    </source>
</reference>
<dbReference type="SUPFAM" id="SSF52374">
    <property type="entry name" value="Nucleotidylyl transferase"/>
    <property type="match status" value="1"/>
</dbReference>
<accession>A0A177T9Q7</accession>
<evidence type="ECO:0000313" key="4">
    <source>
        <dbReference type="EMBL" id="KAE8256541.1"/>
    </source>
</evidence>
<keyword evidence="6" id="KW-1185">Reference proteome</keyword>
<sequence length="358" mass="38074">MATVFLHFSVPSREVLLEPPSEWAAQIRAGVQQLAAAPIPTREDGGTDSGLPFRDERLFVLFSLPDSLMSSSTLKLSFDEVAHFCQWSYAQAWGEAVRLDHLLLNVNVLLVPGSDGIYDIIKAESDPDSKGSRNVMLVGEYLSSLPMDSKPTSPPNLTNAPTSTPTTPTSSSNLPQHSVVALGGTFDHLHAGHKILLSSACALASRKLIIGITSDSMLRSKAEPALLESIEIRKERVRDFCELFVRALRPGATTATGEKGALELEIVTLEDVAGPAGSEADLQALVLTEETLAGGKAIAEIREGRGLGSLREYVIGVLGAKGETDLGGVGRDAKELAAAKVGSTAIRKWLAAQRRGGE</sequence>
<organism evidence="4 5">
    <name type="scientific">Tilletia caries</name>
    <name type="common">wheat bunt fungus</name>
    <dbReference type="NCBI Taxonomy" id="13290"/>
    <lineage>
        <taxon>Eukaryota</taxon>
        <taxon>Fungi</taxon>
        <taxon>Dikarya</taxon>
        <taxon>Basidiomycota</taxon>
        <taxon>Ustilaginomycotina</taxon>
        <taxon>Exobasidiomycetes</taxon>
        <taxon>Tilletiales</taxon>
        <taxon>Tilletiaceae</taxon>
        <taxon>Tilletia</taxon>
    </lineage>
</organism>
<feature type="region of interest" description="Disordered" evidence="1">
    <location>
        <begin position="146"/>
        <end position="175"/>
    </location>
</feature>
<dbReference type="InterPro" id="IPR004821">
    <property type="entry name" value="Cyt_trans-like"/>
</dbReference>
<dbReference type="AlphaFoldDB" id="A0A177T9Q7"/>
<feature type="domain" description="Cytidyltransferase-like" evidence="2">
    <location>
        <begin position="182"/>
        <end position="237"/>
    </location>
</feature>
<dbReference type="EMBL" id="LWDD02000826">
    <property type="protein sequence ID" value="KAE8256541.1"/>
    <property type="molecule type" value="Genomic_DNA"/>
</dbReference>
<dbReference type="GO" id="GO:0003824">
    <property type="term" value="F:catalytic activity"/>
    <property type="evidence" value="ECO:0007669"/>
    <property type="project" value="InterPro"/>
</dbReference>
<dbReference type="Gene3D" id="3.40.50.620">
    <property type="entry name" value="HUPs"/>
    <property type="match status" value="1"/>
</dbReference>
<reference evidence="4" key="1">
    <citation type="submission" date="2016-04" db="EMBL/GenBank/DDBJ databases">
        <authorList>
            <person name="Nguyen H.D."/>
            <person name="Kesanakurti P."/>
            <person name="Cullis J."/>
            <person name="Levesque C.A."/>
            <person name="Hambleton S."/>
        </authorList>
    </citation>
    <scope>NUCLEOTIDE SEQUENCE</scope>
    <source>
        <strain evidence="4">DAOMC 238032</strain>
    </source>
</reference>
<dbReference type="EMBL" id="CAJHJG010003716">
    <property type="protein sequence ID" value="CAD6934716.1"/>
    <property type="molecule type" value="Genomic_DNA"/>
</dbReference>
<dbReference type="InterPro" id="IPR014729">
    <property type="entry name" value="Rossmann-like_a/b/a_fold"/>
</dbReference>
<comment type="caution">
    <text evidence="4">The sequence shown here is derived from an EMBL/GenBank/DDBJ whole genome shotgun (WGS) entry which is preliminary data.</text>
</comment>
<reference evidence="3" key="3">
    <citation type="submission" date="2020-10" db="EMBL/GenBank/DDBJ databases">
        <authorList>
            <person name="Sedaghatjoo S."/>
        </authorList>
    </citation>
    <scope>NUCLEOTIDE SEQUENCE</scope>
    <source>
        <strain evidence="3">AZH3</strain>
    </source>
</reference>
<evidence type="ECO:0000313" key="3">
    <source>
        <dbReference type="EMBL" id="CAD6934716.1"/>
    </source>
</evidence>
<dbReference type="NCBIfam" id="TIGR00125">
    <property type="entry name" value="cyt_tran_rel"/>
    <property type="match status" value="1"/>
</dbReference>
<feature type="compositionally biased region" description="Low complexity" evidence="1">
    <location>
        <begin position="155"/>
        <end position="175"/>
    </location>
</feature>
<evidence type="ECO:0000313" key="6">
    <source>
        <dbReference type="Proteomes" id="UP000836402"/>
    </source>
</evidence>